<dbReference type="EMBL" id="JAPXFL010000008">
    <property type="protein sequence ID" value="KAK9502288.1"/>
    <property type="molecule type" value="Genomic_DNA"/>
</dbReference>
<dbReference type="PANTHER" id="PTHR11486">
    <property type="entry name" value="FIBROBLAST GROWTH FACTOR"/>
    <property type="match status" value="1"/>
</dbReference>
<name>A0AAW1CTV2_9HEMI</name>
<dbReference type="AlphaFoldDB" id="A0AAW1CTV2"/>
<dbReference type="InterPro" id="IPR056378">
    <property type="entry name" value="Let-756-like_FGF"/>
</dbReference>
<reference evidence="4 5" key="1">
    <citation type="submission" date="2022-12" db="EMBL/GenBank/DDBJ databases">
        <title>Chromosome-level genome assembly of true bugs.</title>
        <authorList>
            <person name="Ma L."/>
            <person name="Li H."/>
        </authorList>
    </citation>
    <scope>NUCLEOTIDE SEQUENCE [LARGE SCALE GENOMIC DNA]</scope>
    <source>
        <strain evidence="4">Lab_2022b</strain>
    </source>
</reference>
<comment type="caution">
    <text evidence="4">The sequence shown here is derived from an EMBL/GenBank/DDBJ whole genome shotgun (WGS) entry which is preliminary data.</text>
</comment>
<dbReference type="InterPro" id="IPR002209">
    <property type="entry name" value="Fibroblast_GF_fam"/>
</dbReference>
<dbReference type="PRINTS" id="PR00262">
    <property type="entry name" value="IL1HBGF"/>
</dbReference>
<proteinExistence type="inferred from homology"/>
<dbReference type="Gene3D" id="2.80.10.50">
    <property type="match status" value="1"/>
</dbReference>
<sequence>MGGNQGKHPDLPPGIDPTLREGNPHYGHRMQLYCRNGLHLIINSNGTVEGDNDDSNPYAIMEFTSAGFGEVKIRGVEANLYLAFNRKGRLYGEVNPFEEATIFKETMMGGYNIYLSKIYSDLNWYVGLKKSGKAKNGRQTQLGQKAIQFLPRRIPSER</sequence>
<gene>
    <name evidence="4" type="ORF">O3M35_011086</name>
</gene>
<dbReference type="Proteomes" id="UP001461498">
    <property type="component" value="Unassembled WGS sequence"/>
</dbReference>
<evidence type="ECO:0000313" key="4">
    <source>
        <dbReference type="EMBL" id="KAK9502288.1"/>
    </source>
</evidence>
<feature type="region of interest" description="Disordered" evidence="3">
    <location>
        <begin position="1"/>
        <end position="22"/>
    </location>
</feature>
<dbReference type="Pfam" id="PF00167">
    <property type="entry name" value="FGF"/>
    <property type="match status" value="1"/>
</dbReference>
<dbReference type="PRINTS" id="PR00263">
    <property type="entry name" value="HBGFFGF"/>
</dbReference>
<dbReference type="SUPFAM" id="SSF50353">
    <property type="entry name" value="Cytokine"/>
    <property type="match status" value="1"/>
</dbReference>
<dbReference type="GO" id="GO:0008083">
    <property type="term" value="F:growth factor activity"/>
    <property type="evidence" value="ECO:0007669"/>
    <property type="project" value="InterPro"/>
</dbReference>
<dbReference type="SMART" id="SM00442">
    <property type="entry name" value="FGF"/>
    <property type="match status" value="1"/>
</dbReference>
<evidence type="ECO:0000313" key="5">
    <source>
        <dbReference type="Proteomes" id="UP001461498"/>
    </source>
</evidence>
<protein>
    <recommendedName>
        <fullName evidence="2">Fibroblast growth factor</fullName>
        <shortName evidence="2">FGF</shortName>
    </recommendedName>
</protein>
<evidence type="ECO:0000256" key="2">
    <source>
        <dbReference type="RuleBase" id="RU049442"/>
    </source>
</evidence>
<evidence type="ECO:0000256" key="3">
    <source>
        <dbReference type="SAM" id="MobiDB-lite"/>
    </source>
</evidence>
<comment type="similarity">
    <text evidence="1 2">Belongs to the heparin-binding growth factors family.</text>
</comment>
<keyword evidence="5" id="KW-1185">Reference proteome</keyword>
<evidence type="ECO:0000256" key="1">
    <source>
        <dbReference type="ARBA" id="ARBA00007936"/>
    </source>
</evidence>
<organism evidence="4 5">
    <name type="scientific">Rhynocoris fuscipes</name>
    <dbReference type="NCBI Taxonomy" id="488301"/>
    <lineage>
        <taxon>Eukaryota</taxon>
        <taxon>Metazoa</taxon>
        <taxon>Ecdysozoa</taxon>
        <taxon>Arthropoda</taxon>
        <taxon>Hexapoda</taxon>
        <taxon>Insecta</taxon>
        <taxon>Pterygota</taxon>
        <taxon>Neoptera</taxon>
        <taxon>Paraneoptera</taxon>
        <taxon>Hemiptera</taxon>
        <taxon>Heteroptera</taxon>
        <taxon>Panheteroptera</taxon>
        <taxon>Cimicomorpha</taxon>
        <taxon>Reduviidae</taxon>
        <taxon>Harpactorinae</taxon>
        <taxon>Harpactorini</taxon>
        <taxon>Rhynocoris</taxon>
    </lineage>
</organism>
<dbReference type="InterPro" id="IPR008996">
    <property type="entry name" value="IL1/FGF"/>
</dbReference>
<dbReference type="CDD" id="cd00058">
    <property type="entry name" value="beta-trefoil_FGF"/>
    <property type="match status" value="1"/>
</dbReference>
<accession>A0AAW1CTV2</accession>